<dbReference type="PROSITE" id="PS51257">
    <property type="entry name" value="PROKAR_LIPOPROTEIN"/>
    <property type="match status" value="1"/>
</dbReference>
<keyword evidence="1" id="KW-0732">Signal</keyword>
<evidence type="ECO:0000313" key="3">
    <source>
        <dbReference type="Proteomes" id="UP000484164"/>
    </source>
</evidence>
<keyword evidence="3" id="KW-1185">Reference proteome</keyword>
<dbReference type="EMBL" id="WBVQ01000001">
    <property type="protein sequence ID" value="KAB2817385.1"/>
    <property type="molecule type" value="Genomic_DNA"/>
</dbReference>
<organism evidence="2 3">
    <name type="scientific">Phaeocystidibacter marisrubri</name>
    <dbReference type="NCBI Taxonomy" id="1577780"/>
    <lineage>
        <taxon>Bacteria</taxon>
        <taxon>Pseudomonadati</taxon>
        <taxon>Bacteroidota</taxon>
        <taxon>Flavobacteriia</taxon>
        <taxon>Flavobacteriales</taxon>
        <taxon>Phaeocystidibacteraceae</taxon>
        <taxon>Phaeocystidibacter</taxon>
    </lineage>
</organism>
<name>A0A6L3ZIT8_9FLAO</name>
<comment type="caution">
    <text evidence="2">The sequence shown here is derived from an EMBL/GenBank/DDBJ whole genome shotgun (WGS) entry which is preliminary data.</text>
</comment>
<sequence length="116" mass="12676">MLFKSLLSPLQSLILLIALTLVSCNDASPSAKNAPTSTDTATQNVVTYSDVTLEWNMQGKVYEVGRPHLMTDSCSLHLACDCCMAKIAFNSDGNFYDMSYCMSDQAMRSGVFNVQS</sequence>
<feature type="signal peptide" evidence="1">
    <location>
        <begin position="1"/>
        <end position="27"/>
    </location>
</feature>
<dbReference type="OrthoDB" id="966120at2"/>
<gene>
    <name evidence="2" type="ORF">F8C82_03040</name>
</gene>
<proteinExistence type="predicted"/>
<protein>
    <submittedName>
        <fullName evidence="2">Uncharacterized protein</fullName>
    </submittedName>
</protein>
<dbReference type="RefSeq" id="WP_151691956.1">
    <property type="nucleotide sequence ID" value="NZ_BMGX01000002.1"/>
</dbReference>
<dbReference type="AlphaFoldDB" id="A0A6L3ZIT8"/>
<reference evidence="2 3" key="1">
    <citation type="submission" date="2019-10" db="EMBL/GenBank/DDBJ databases">
        <title>Genome sequence of Phaeocystidibacter marisrubri JCM30614 (type strain).</title>
        <authorList>
            <person name="Bowman J.P."/>
        </authorList>
    </citation>
    <scope>NUCLEOTIDE SEQUENCE [LARGE SCALE GENOMIC DNA]</scope>
    <source>
        <strain evidence="2 3">JCM 30614</strain>
    </source>
</reference>
<feature type="chain" id="PRO_5026709298" evidence="1">
    <location>
        <begin position="28"/>
        <end position="116"/>
    </location>
</feature>
<evidence type="ECO:0000256" key="1">
    <source>
        <dbReference type="SAM" id="SignalP"/>
    </source>
</evidence>
<evidence type="ECO:0000313" key="2">
    <source>
        <dbReference type="EMBL" id="KAB2817385.1"/>
    </source>
</evidence>
<accession>A0A6L3ZIT8</accession>
<dbReference type="Proteomes" id="UP000484164">
    <property type="component" value="Unassembled WGS sequence"/>
</dbReference>